<sequence>MKATYMLSALSILVLVIFVNAADEEQKEKKLDPETLDYAKGSVCGYCEYCQFCKLCESDCPCETSASKPNCKMCKYCKFCYLCSAVCDTVCQPGGVLDTVSSAIVSALPIHNKEEIDKDLDTVQDWMQKEKKDEL</sequence>
<proteinExistence type="predicted"/>
<dbReference type="STRING" id="6573.A0A210PXI7"/>
<accession>A0A210PXI7</accession>
<dbReference type="PANTHER" id="PTHR15054:SF3">
    <property type="entry name" value="SARCOPLASMIC RETICULUM HISTIDINE-RICH CALCIUM-BINDING PROTEIN"/>
    <property type="match status" value="1"/>
</dbReference>
<organism evidence="2 3">
    <name type="scientific">Mizuhopecten yessoensis</name>
    <name type="common">Japanese scallop</name>
    <name type="synonym">Patinopecten yessoensis</name>
    <dbReference type="NCBI Taxonomy" id="6573"/>
    <lineage>
        <taxon>Eukaryota</taxon>
        <taxon>Metazoa</taxon>
        <taxon>Spiralia</taxon>
        <taxon>Lophotrochozoa</taxon>
        <taxon>Mollusca</taxon>
        <taxon>Bivalvia</taxon>
        <taxon>Autobranchia</taxon>
        <taxon>Pteriomorphia</taxon>
        <taxon>Pectinida</taxon>
        <taxon>Pectinoidea</taxon>
        <taxon>Pectinidae</taxon>
        <taxon>Mizuhopecten</taxon>
    </lineage>
</organism>
<protein>
    <submittedName>
        <fullName evidence="2">Sarcoplasmic reticulum histidine-rich calcium-binding protein</fullName>
    </submittedName>
</protein>
<feature type="signal peptide" evidence="1">
    <location>
        <begin position="1"/>
        <end position="21"/>
    </location>
</feature>
<comment type="caution">
    <text evidence="2">The sequence shown here is derived from an EMBL/GenBank/DDBJ whole genome shotgun (WGS) entry which is preliminary data.</text>
</comment>
<dbReference type="InterPro" id="IPR017900">
    <property type="entry name" value="4Fe4S_Fe_S_CS"/>
</dbReference>
<dbReference type="OrthoDB" id="9428907at2759"/>
<name>A0A210PXI7_MIZYE</name>
<keyword evidence="1" id="KW-0732">Signal</keyword>
<dbReference type="Proteomes" id="UP000242188">
    <property type="component" value="Unassembled WGS sequence"/>
</dbReference>
<dbReference type="GO" id="GO:0005509">
    <property type="term" value="F:calcium ion binding"/>
    <property type="evidence" value="ECO:0007669"/>
    <property type="project" value="InterPro"/>
</dbReference>
<dbReference type="InterPro" id="IPR015666">
    <property type="entry name" value="HRC"/>
</dbReference>
<evidence type="ECO:0000256" key="1">
    <source>
        <dbReference type="SAM" id="SignalP"/>
    </source>
</evidence>
<dbReference type="AlphaFoldDB" id="A0A210PXI7"/>
<feature type="chain" id="PRO_5012871672" evidence="1">
    <location>
        <begin position="22"/>
        <end position="135"/>
    </location>
</feature>
<dbReference type="PROSITE" id="PS00198">
    <property type="entry name" value="4FE4S_FER_1"/>
    <property type="match status" value="1"/>
</dbReference>
<keyword evidence="3" id="KW-1185">Reference proteome</keyword>
<dbReference type="PANTHER" id="PTHR15054">
    <property type="entry name" value="HISTIDINE-RICH CALCIUM-BINDING PROTEIN-RELATED"/>
    <property type="match status" value="1"/>
</dbReference>
<reference evidence="2 3" key="1">
    <citation type="journal article" date="2017" name="Nat. Ecol. Evol.">
        <title>Scallop genome provides insights into evolution of bilaterian karyotype and development.</title>
        <authorList>
            <person name="Wang S."/>
            <person name="Zhang J."/>
            <person name="Jiao W."/>
            <person name="Li J."/>
            <person name="Xun X."/>
            <person name="Sun Y."/>
            <person name="Guo X."/>
            <person name="Huan P."/>
            <person name="Dong B."/>
            <person name="Zhang L."/>
            <person name="Hu X."/>
            <person name="Sun X."/>
            <person name="Wang J."/>
            <person name="Zhao C."/>
            <person name="Wang Y."/>
            <person name="Wang D."/>
            <person name="Huang X."/>
            <person name="Wang R."/>
            <person name="Lv J."/>
            <person name="Li Y."/>
            <person name="Zhang Z."/>
            <person name="Liu B."/>
            <person name="Lu W."/>
            <person name="Hui Y."/>
            <person name="Liang J."/>
            <person name="Zhou Z."/>
            <person name="Hou R."/>
            <person name="Li X."/>
            <person name="Liu Y."/>
            <person name="Li H."/>
            <person name="Ning X."/>
            <person name="Lin Y."/>
            <person name="Zhao L."/>
            <person name="Xing Q."/>
            <person name="Dou J."/>
            <person name="Li Y."/>
            <person name="Mao J."/>
            <person name="Guo H."/>
            <person name="Dou H."/>
            <person name="Li T."/>
            <person name="Mu C."/>
            <person name="Jiang W."/>
            <person name="Fu Q."/>
            <person name="Fu X."/>
            <person name="Miao Y."/>
            <person name="Liu J."/>
            <person name="Yu Q."/>
            <person name="Li R."/>
            <person name="Liao H."/>
            <person name="Li X."/>
            <person name="Kong Y."/>
            <person name="Jiang Z."/>
            <person name="Chourrout D."/>
            <person name="Li R."/>
            <person name="Bao Z."/>
        </authorList>
    </citation>
    <scope>NUCLEOTIDE SEQUENCE [LARGE SCALE GENOMIC DNA]</scope>
    <source>
        <strain evidence="2 3">PY_sf001</strain>
    </source>
</reference>
<evidence type="ECO:0000313" key="2">
    <source>
        <dbReference type="EMBL" id="OWF41186.1"/>
    </source>
</evidence>
<dbReference type="EMBL" id="NEDP02005416">
    <property type="protein sequence ID" value="OWF41186.1"/>
    <property type="molecule type" value="Genomic_DNA"/>
</dbReference>
<evidence type="ECO:0000313" key="3">
    <source>
        <dbReference type="Proteomes" id="UP000242188"/>
    </source>
</evidence>
<gene>
    <name evidence="2" type="ORF">KP79_PYT09830</name>
</gene>